<accession>A0A8J8SF35</accession>
<name>A0A8J8SF35_9FIRM</name>
<dbReference type="PANTHER" id="PTHR22550:SF5">
    <property type="entry name" value="LEUCINE ZIPPER PROTEIN 4"/>
    <property type="match status" value="1"/>
</dbReference>
<dbReference type="Proteomes" id="UP000683246">
    <property type="component" value="Chromosome"/>
</dbReference>
<evidence type="ECO:0000256" key="1">
    <source>
        <dbReference type="ARBA" id="ARBA00005278"/>
    </source>
</evidence>
<dbReference type="PIRSF" id="PIRSF005690">
    <property type="entry name" value="GerBA"/>
    <property type="match status" value="1"/>
</dbReference>
<evidence type="ECO:0000313" key="4">
    <source>
        <dbReference type="EMBL" id="QUI21206.1"/>
    </source>
</evidence>
<dbReference type="Pfam" id="PF03323">
    <property type="entry name" value="GerA"/>
    <property type="match status" value="1"/>
</dbReference>
<dbReference type="EMBL" id="CP058649">
    <property type="protein sequence ID" value="QUI21206.1"/>
    <property type="molecule type" value="Genomic_DNA"/>
</dbReference>
<dbReference type="AlphaFoldDB" id="A0A8J8SF35"/>
<dbReference type="RefSeq" id="WP_212696670.1">
    <property type="nucleotide sequence ID" value="NZ_CP058649.1"/>
</dbReference>
<keyword evidence="2 3" id="KW-0472">Membrane</keyword>
<organism evidence="4 5">
    <name type="scientific">Vallitalea pronyensis</name>
    <dbReference type="NCBI Taxonomy" id="1348613"/>
    <lineage>
        <taxon>Bacteria</taxon>
        <taxon>Bacillati</taxon>
        <taxon>Bacillota</taxon>
        <taxon>Clostridia</taxon>
        <taxon>Lachnospirales</taxon>
        <taxon>Vallitaleaceae</taxon>
        <taxon>Vallitalea</taxon>
    </lineage>
</organism>
<keyword evidence="5" id="KW-1185">Reference proteome</keyword>
<dbReference type="InterPro" id="IPR050768">
    <property type="entry name" value="UPF0353/GerABKA_families"/>
</dbReference>
<evidence type="ECO:0000313" key="5">
    <source>
        <dbReference type="Proteomes" id="UP000683246"/>
    </source>
</evidence>
<dbReference type="InterPro" id="IPR004995">
    <property type="entry name" value="Spore_Ger"/>
</dbReference>
<dbReference type="KEGG" id="vpy:HZI73_02420"/>
<sequence length="529" mass="59579">MFRKLSKVYHYYRLRLENDKQTHDEDNLSGVSNIPQNIPTSLEELIEYLNKTFEDYGDLVLRKVQLGDDANKIVVVYINGLINKQRLNADILKPIMIYSRTTDLDKTINQRTLPQILMENLLPTFQIKEVTHLEQSINGILDGYALIYIEGNAMALQVDTKGWSERNVDKPITESTVRGPRESFIESLETNISLLRRKIKNPNLKIENYRIGEQSHTNVVICYLKGIVDDNIIKTVRSRLKKIKIDAILDSGYVEQFIEDNPFSIFPTIGNSEKPDRIAAKILEGRVAIFCDGTPTVLTVPYLFTETIQASDDYYSRFFLGSLNRILRTLAFIITISAPGVYIALITFHSNSIPLKLLLSIAASVEGLPFSPFIEALFMTTAFELLKEAGIRMPRPFGQSISIVGALIIGEAAVNASLVSNIMVIIIALTGICSFIIPPIQDSVHLIRLTIMLAANILGFLGIIIILMLLSIQMCSISSFGVPYMSPLAPFHKNELKDSVIKLPIWMMTKRPKSLIGDNPNKTRMKKRQ</sequence>
<feature type="transmembrane region" description="Helical" evidence="3">
    <location>
        <begin position="449"/>
        <end position="470"/>
    </location>
</feature>
<dbReference type="GO" id="GO:0009847">
    <property type="term" value="P:spore germination"/>
    <property type="evidence" value="ECO:0007669"/>
    <property type="project" value="InterPro"/>
</dbReference>
<reference evidence="4" key="1">
    <citation type="submission" date="2020-07" db="EMBL/GenBank/DDBJ databases">
        <title>Vallitalea pronyensis genome.</title>
        <authorList>
            <person name="Postec A."/>
        </authorList>
    </citation>
    <scope>NUCLEOTIDE SEQUENCE</scope>
    <source>
        <strain evidence="4">FatNI3</strain>
    </source>
</reference>
<dbReference type="GO" id="GO:0016020">
    <property type="term" value="C:membrane"/>
    <property type="evidence" value="ECO:0007669"/>
    <property type="project" value="InterPro"/>
</dbReference>
<evidence type="ECO:0000256" key="3">
    <source>
        <dbReference type="SAM" id="Phobius"/>
    </source>
</evidence>
<gene>
    <name evidence="4" type="ORF">HZI73_02420</name>
</gene>
<comment type="similarity">
    <text evidence="1">Belongs to the GerABKA family.</text>
</comment>
<proteinExistence type="inferred from homology"/>
<protein>
    <submittedName>
        <fullName evidence="4">Spore germination protein</fullName>
    </submittedName>
</protein>
<feature type="transmembrane region" description="Helical" evidence="3">
    <location>
        <begin position="407"/>
        <end position="437"/>
    </location>
</feature>
<dbReference type="PANTHER" id="PTHR22550">
    <property type="entry name" value="SPORE GERMINATION PROTEIN"/>
    <property type="match status" value="1"/>
</dbReference>
<evidence type="ECO:0000256" key="2">
    <source>
        <dbReference type="ARBA" id="ARBA00023136"/>
    </source>
</evidence>
<keyword evidence="3" id="KW-1133">Transmembrane helix</keyword>
<keyword evidence="3" id="KW-0812">Transmembrane</keyword>
<feature type="transmembrane region" description="Helical" evidence="3">
    <location>
        <begin position="326"/>
        <end position="348"/>
    </location>
</feature>